<keyword evidence="3 6" id="KW-1133">Transmembrane helix</keyword>
<keyword evidence="2 6" id="KW-0812">Transmembrane</keyword>
<name>A0A8J5ZY18_GALPY</name>
<dbReference type="Proteomes" id="UP000700334">
    <property type="component" value="Unassembled WGS sequence"/>
</dbReference>
<keyword evidence="9" id="KW-1185">Reference proteome</keyword>
<dbReference type="OrthoDB" id="10003563at2759"/>
<dbReference type="InterPro" id="IPR007667">
    <property type="entry name" value="Hypoxia_induced_domain"/>
</dbReference>
<evidence type="ECO:0000259" key="7">
    <source>
        <dbReference type="PROSITE" id="PS51503"/>
    </source>
</evidence>
<dbReference type="AlphaFoldDB" id="A0A8J5ZY18"/>
<gene>
    <name evidence="8" type="ORF">J0S82_008135</name>
</gene>
<dbReference type="PROSITE" id="PS51503">
    <property type="entry name" value="HIG1"/>
    <property type="match status" value="1"/>
</dbReference>
<accession>A0A8J5ZY18</accession>
<feature type="domain" description="HIG1" evidence="7">
    <location>
        <begin position="133"/>
        <end position="225"/>
    </location>
</feature>
<dbReference type="Pfam" id="PF04588">
    <property type="entry name" value="HIG_1_N"/>
    <property type="match status" value="1"/>
</dbReference>
<dbReference type="Gene3D" id="6.10.140.1320">
    <property type="match status" value="1"/>
</dbReference>
<dbReference type="GO" id="GO:0097250">
    <property type="term" value="P:mitochondrial respirasome assembly"/>
    <property type="evidence" value="ECO:0007669"/>
    <property type="project" value="TreeGrafter"/>
</dbReference>
<feature type="transmembrane region" description="Helical" evidence="6">
    <location>
        <begin position="160"/>
        <end position="178"/>
    </location>
</feature>
<protein>
    <submittedName>
        <fullName evidence="8">HIG1 domain family member 1C</fullName>
    </submittedName>
</protein>
<reference evidence="8" key="1">
    <citation type="journal article" date="2021" name="Evol. Appl.">
        <title>The genome of the Pyrenean desman and the effects of bottlenecks and inbreeding on the genomic landscape of an endangered species.</title>
        <authorList>
            <person name="Escoda L."/>
            <person name="Castresana J."/>
        </authorList>
    </citation>
    <scope>NUCLEOTIDE SEQUENCE</scope>
    <source>
        <strain evidence="8">IBE-C5619</strain>
    </source>
</reference>
<evidence type="ECO:0000256" key="6">
    <source>
        <dbReference type="SAM" id="Phobius"/>
    </source>
</evidence>
<evidence type="ECO:0000256" key="3">
    <source>
        <dbReference type="ARBA" id="ARBA00022989"/>
    </source>
</evidence>
<evidence type="ECO:0000256" key="5">
    <source>
        <dbReference type="SAM" id="MobiDB-lite"/>
    </source>
</evidence>
<evidence type="ECO:0000256" key="4">
    <source>
        <dbReference type="ARBA" id="ARBA00023136"/>
    </source>
</evidence>
<dbReference type="EMBL" id="JAGFMF010011958">
    <property type="protein sequence ID" value="KAG8509192.1"/>
    <property type="molecule type" value="Genomic_DNA"/>
</dbReference>
<sequence>MAGGARPAKCESLGSAHRGQHRGGACERGWNYVFGARACALSTREWGYQDSRLRSNRWRGKFPAILSRGFTLGTGIQPLSCGDVVLRGLLSWAVFLSCRILTGYLLSSQCGAASVLGCFCFIVRNGLDFPERTMSSDNQWSAEEDEGQLSRLIRKSRDSPFVPVGIAGFVAVVSYGLYKLKHRRDQKMSIHLIHMRVAAQGFVVGAVTLGNVFNIYFVCSCPRRYFYFIHIRN</sequence>
<feature type="region of interest" description="Disordered" evidence="5">
    <location>
        <begin position="1"/>
        <end position="23"/>
    </location>
</feature>
<dbReference type="PANTHER" id="PTHR12297">
    <property type="entry name" value="HYPOXIA-INDUCBILE GENE 1 HIG1 -RELATED"/>
    <property type="match status" value="1"/>
</dbReference>
<proteinExistence type="predicted"/>
<comment type="subcellular location">
    <subcellularLocation>
        <location evidence="1">Mitochondrion membrane</location>
    </subcellularLocation>
</comment>
<organism evidence="8 9">
    <name type="scientific">Galemys pyrenaicus</name>
    <name type="common">Iberian desman</name>
    <name type="synonym">Pyrenean desman</name>
    <dbReference type="NCBI Taxonomy" id="202257"/>
    <lineage>
        <taxon>Eukaryota</taxon>
        <taxon>Metazoa</taxon>
        <taxon>Chordata</taxon>
        <taxon>Craniata</taxon>
        <taxon>Vertebrata</taxon>
        <taxon>Euteleostomi</taxon>
        <taxon>Mammalia</taxon>
        <taxon>Eutheria</taxon>
        <taxon>Laurasiatheria</taxon>
        <taxon>Eulipotyphla</taxon>
        <taxon>Talpidae</taxon>
        <taxon>Galemys</taxon>
    </lineage>
</organism>
<keyword evidence="4 6" id="KW-0472">Membrane</keyword>
<dbReference type="GO" id="GO:0031966">
    <property type="term" value="C:mitochondrial membrane"/>
    <property type="evidence" value="ECO:0007669"/>
    <property type="project" value="UniProtKB-SubCell"/>
</dbReference>
<dbReference type="PANTHER" id="PTHR12297:SF10">
    <property type="entry name" value="HIG1 DOMAIN FAMILY MEMBER 1C"/>
    <property type="match status" value="1"/>
</dbReference>
<feature type="transmembrane region" description="Helical" evidence="6">
    <location>
        <begin position="199"/>
        <end position="218"/>
    </location>
</feature>
<evidence type="ECO:0000256" key="2">
    <source>
        <dbReference type="ARBA" id="ARBA00022692"/>
    </source>
</evidence>
<evidence type="ECO:0000313" key="9">
    <source>
        <dbReference type="Proteomes" id="UP000700334"/>
    </source>
</evidence>
<comment type="caution">
    <text evidence="8">The sequence shown here is derived from an EMBL/GenBank/DDBJ whole genome shotgun (WGS) entry which is preliminary data.</text>
</comment>
<dbReference type="InterPro" id="IPR050355">
    <property type="entry name" value="RCF1"/>
</dbReference>
<evidence type="ECO:0000256" key="1">
    <source>
        <dbReference type="ARBA" id="ARBA00004325"/>
    </source>
</evidence>
<evidence type="ECO:0000313" key="8">
    <source>
        <dbReference type="EMBL" id="KAG8509192.1"/>
    </source>
</evidence>